<gene>
    <name evidence="1" type="ORF">BU26DRAFT_395179</name>
</gene>
<proteinExistence type="predicted"/>
<accession>A0A6A6J0X9</accession>
<name>A0A6A6J0X9_9PLEO</name>
<dbReference type="OrthoDB" id="5337308at2759"/>
<dbReference type="GeneID" id="54576070"/>
<keyword evidence="2" id="KW-1185">Reference proteome</keyword>
<organism evidence="1 2">
    <name type="scientific">Trematosphaeria pertusa</name>
    <dbReference type="NCBI Taxonomy" id="390896"/>
    <lineage>
        <taxon>Eukaryota</taxon>
        <taxon>Fungi</taxon>
        <taxon>Dikarya</taxon>
        <taxon>Ascomycota</taxon>
        <taxon>Pezizomycotina</taxon>
        <taxon>Dothideomycetes</taxon>
        <taxon>Pleosporomycetidae</taxon>
        <taxon>Pleosporales</taxon>
        <taxon>Massarineae</taxon>
        <taxon>Trematosphaeriaceae</taxon>
        <taxon>Trematosphaeria</taxon>
    </lineage>
</organism>
<dbReference type="RefSeq" id="XP_033690981.1">
    <property type="nucleotide sequence ID" value="XM_033822740.1"/>
</dbReference>
<dbReference type="AlphaFoldDB" id="A0A6A6J0X9"/>
<protein>
    <submittedName>
        <fullName evidence="1">Uncharacterized protein</fullName>
    </submittedName>
</protein>
<reference evidence="1" key="1">
    <citation type="journal article" date="2020" name="Stud. Mycol.">
        <title>101 Dothideomycetes genomes: a test case for predicting lifestyles and emergence of pathogens.</title>
        <authorList>
            <person name="Haridas S."/>
            <person name="Albert R."/>
            <person name="Binder M."/>
            <person name="Bloem J."/>
            <person name="Labutti K."/>
            <person name="Salamov A."/>
            <person name="Andreopoulos B."/>
            <person name="Baker S."/>
            <person name="Barry K."/>
            <person name="Bills G."/>
            <person name="Bluhm B."/>
            <person name="Cannon C."/>
            <person name="Castanera R."/>
            <person name="Culley D."/>
            <person name="Daum C."/>
            <person name="Ezra D."/>
            <person name="Gonzalez J."/>
            <person name="Henrissat B."/>
            <person name="Kuo A."/>
            <person name="Liang C."/>
            <person name="Lipzen A."/>
            <person name="Lutzoni F."/>
            <person name="Magnuson J."/>
            <person name="Mondo S."/>
            <person name="Nolan M."/>
            <person name="Ohm R."/>
            <person name="Pangilinan J."/>
            <person name="Park H.-J."/>
            <person name="Ramirez L."/>
            <person name="Alfaro M."/>
            <person name="Sun H."/>
            <person name="Tritt A."/>
            <person name="Yoshinaga Y."/>
            <person name="Zwiers L.-H."/>
            <person name="Turgeon B."/>
            <person name="Goodwin S."/>
            <person name="Spatafora J."/>
            <person name="Crous P."/>
            <person name="Grigoriev I."/>
        </authorList>
    </citation>
    <scope>NUCLEOTIDE SEQUENCE</scope>
    <source>
        <strain evidence="1">CBS 122368</strain>
    </source>
</reference>
<dbReference type="Proteomes" id="UP000800094">
    <property type="component" value="Unassembled WGS sequence"/>
</dbReference>
<evidence type="ECO:0000313" key="2">
    <source>
        <dbReference type="Proteomes" id="UP000800094"/>
    </source>
</evidence>
<sequence>RRRVYFEPDDTASEELWDKRCCTGAKLVAAMLGSDEEAGKMYQDQRTPPSLASRWQGDLKQELETWGWRNADADEEFCADFDEYWHTVDSMEALGLNRRPKSEGGDNICYRVEHGDTQKKDDKDNRVPIYKQTYKVGDKEYTATGAHFQGAVNPVGGVIFGQYLLSAPHAAEEYWYRKPKVDELPELRAMSDVMWGWWNRDNPNIRNIRYFWMQQIANEDTLQLIASALKNAKKELRGWPGTTFDLNSKEGQALLGSPNGAGFGYFLAQHKAQLGNKWISKVTVFIGNDNVADSVSIANADLLFHVEDAPEKEPED</sequence>
<feature type="non-terminal residue" evidence="1">
    <location>
        <position position="1"/>
    </location>
</feature>
<evidence type="ECO:0000313" key="1">
    <source>
        <dbReference type="EMBL" id="KAF2255977.1"/>
    </source>
</evidence>
<feature type="non-terminal residue" evidence="1">
    <location>
        <position position="316"/>
    </location>
</feature>
<dbReference type="EMBL" id="ML987189">
    <property type="protein sequence ID" value="KAF2255977.1"/>
    <property type="molecule type" value="Genomic_DNA"/>
</dbReference>